<proteinExistence type="predicted"/>
<keyword evidence="4" id="KW-1185">Reference proteome</keyword>
<dbReference type="PROSITE" id="PS01159">
    <property type="entry name" value="WW_DOMAIN_1"/>
    <property type="match status" value="1"/>
</dbReference>
<dbReference type="GO" id="GO:0071004">
    <property type="term" value="C:U2-type prespliceosome"/>
    <property type="evidence" value="ECO:0007669"/>
    <property type="project" value="TreeGrafter"/>
</dbReference>
<organism evidence="3 4">
    <name type="scientific">Encephalitozoon intestinalis (strain ATCC 50506)</name>
    <name type="common">Microsporidian parasite</name>
    <name type="synonym">Septata intestinalis</name>
    <dbReference type="NCBI Taxonomy" id="876142"/>
    <lineage>
        <taxon>Eukaryota</taxon>
        <taxon>Fungi</taxon>
        <taxon>Fungi incertae sedis</taxon>
        <taxon>Microsporidia</taxon>
        <taxon>Unikaryonidae</taxon>
        <taxon>Encephalitozoon</taxon>
    </lineage>
</organism>
<dbReference type="RefSeq" id="XP_003073555.1">
    <property type="nucleotide sequence ID" value="XM_003073509.1"/>
</dbReference>
<dbReference type="GO" id="GO:0005685">
    <property type="term" value="C:U1 snRNP"/>
    <property type="evidence" value="ECO:0007669"/>
    <property type="project" value="TreeGrafter"/>
</dbReference>
<dbReference type="PANTHER" id="PTHR11864">
    <property type="entry name" value="PRE-MRNA-PROCESSING PROTEIN PRP40"/>
    <property type="match status" value="1"/>
</dbReference>
<dbReference type="VEuPathDB" id="MicrosporidiaDB:Eint_090660"/>
<dbReference type="PANTHER" id="PTHR11864:SF0">
    <property type="entry name" value="PRP40 PRE-MRNA PROCESSING FACTOR 40 HOMOLOG A (YEAST)"/>
    <property type="match status" value="1"/>
</dbReference>
<dbReference type="CDD" id="cd00201">
    <property type="entry name" value="WW"/>
    <property type="match status" value="2"/>
</dbReference>
<reference evidence="3 4" key="2">
    <citation type="journal article" date="2012" name="Proc. Natl. Acad. Sci. U.S.A.">
        <title>Gain and loss of multiple functionally related, horizontally transferred genes in the reduced genomes of two microsporidian parasites.</title>
        <authorList>
            <person name="Pombert J.-F."/>
            <person name="Selman M."/>
            <person name="Burki F."/>
            <person name="Bardell F.T."/>
            <person name="Farinelli L."/>
            <person name="Solter L.F."/>
            <person name="Whitman D.W."/>
            <person name="Weiss L.M."/>
            <person name="Corradi N."/>
            <person name="Keeling P.J."/>
        </authorList>
    </citation>
    <scope>NUCLEOTIDE SEQUENCE [LARGE SCALE GENOMIC DNA]</scope>
    <source>
        <strain evidence="3 4">ATCC 50506</strain>
    </source>
</reference>
<dbReference type="SMART" id="SM00456">
    <property type="entry name" value="WW"/>
    <property type="match status" value="2"/>
</dbReference>
<dbReference type="OrthoDB" id="187617at2759"/>
<dbReference type="Pfam" id="PF00397">
    <property type="entry name" value="WW"/>
    <property type="match status" value="1"/>
</dbReference>
<dbReference type="EMBL" id="CP001950">
    <property type="protein sequence ID" value="ADM12195.1"/>
    <property type="molecule type" value="Genomic_DNA"/>
</dbReference>
<dbReference type="GO" id="GO:0045292">
    <property type="term" value="P:mRNA cis splicing, via spliceosome"/>
    <property type="evidence" value="ECO:0007669"/>
    <property type="project" value="InterPro"/>
</dbReference>
<dbReference type="SUPFAM" id="SSF51045">
    <property type="entry name" value="WW domain"/>
    <property type="match status" value="2"/>
</dbReference>
<feature type="domain" description="WW" evidence="2">
    <location>
        <begin position="48"/>
        <end position="77"/>
    </location>
</feature>
<dbReference type="PROSITE" id="PS50020">
    <property type="entry name" value="WW_DOMAIN_2"/>
    <property type="match status" value="1"/>
</dbReference>
<dbReference type="Gene3D" id="2.20.70.10">
    <property type="match status" value="2"/>
</dbReference>
<name>E0S9D1_ENCIT</name>
<feature type="coiled-coil region" evidence="1">
    <location>
        <begin position="328"/>
        <end position="355"/>
    </location>
</feature>
<evidence type="ECO:0000256" key="1">
    <source>
        <dbReference type="SAM" id="Coils"/>
    </source>
</evidence>
<dbReference type="InterPro" id="IPR001202">
    <property type="entry name" value="WW_dom"/>
</dbReference>
<reference evidence="3 4" key="1">
    <citation type="journal article" date="2010" name="Nat. Commun.">
        <title>The complete sequence of the smallest known nuclear genome from the microsporidian Encephalitozoon intestinalis.</title>
        <authorList>
            <person name="Corradi N."/>
            <person name="Pombert J.-F."/>
            <person name="Farinelli L."/>
            <person name="Didier E.S."/>
            <person name="Keeling P.J."/>
        </authorList>
    </citation>
    <scope>NUCLEOTIDE SEQUENCE [LARGE SCALE GENOMIC DNA]</scope>
    <source>
        <strain evidence="3 4">ATCC 50506</strain>
    </source>
</reference>
<evidence type="ECO:0000313" key="4">
    <source>
        <dbReference type="Proteomes" id="UP000002313"/>
    </source>
</evidence>
<dbReference type="KEGG" id="ein:Eint_090660"/>
<accession>E0S9D1</accession>
<gene>
    <name evidence="3" type="ORF">Eint_090660</name>
</gene>
<dbReference type="GeneID" id="9698386"/>
<evidence type="ECO:0000259" key="2">
    <source>
        <dbReference type="PROSITE" id="PS50020"/>
    </source>
</evidence>
<sequence>MEAKDAKVDYEVLVAPDGKTYYYNKKTGKSSFRKPDVLKDSDEDFDVDPWIECRSRQGKVFYHNTITKESRWERPGEKRKGKTLIKGIGMNMRITDHETSKYLLYRLMEQYKVENMKDVFYKLSTEPIFRAIRMDVRESLVRKYFEDKEENNREEEVQRQKYYVDEVCKVDVGVSDFFGFNSVFSRHPYYSRIKDKFGCYEVYIEKHMGGTTAGKLEEIFRACGIDLNSSASDVLKMKEMEGFDRKVVLFSFIRYFRRLEREFLLDIEKKKTSMAEKIPHYREEFRQVLNSLYSRGLIYYKMKFKDAFYLFKNSEPFWNLLGSMESPKEVYFEFVNDLENKLKRYEKERTEEISQIDKRAVDKYFEVVWEEKEEGEI</sequence>
<evidence type="ECO:0000313" key="3">
    <source>
        <dbReference type="EMBL" id="ADM12195.1"/>
    </source>
</evidence>
<dbReference type="GO" id="GO:0003723">
    <property type="term" value="F:RNA binding"/>
    <property type="evidence" value="ECO:0007669"/>
    <property type="project" value="TreeGrafter"/>
</dbReference>
<dbReference type="InterPro" id="IPR036020">
    <property type="entry name" value="WW_dom_sf"/>
</dbReference>
<dbReference type="AlphaFoldDB" id="E0S9D1"/>
<protein>
    <submittedName>
        <fullName evidence="3">Splicing factor</fullName>
    </submittedName>
</protein>
<keyword evidence="1" id="KW-0175">Coiled coil</keyword>
<dbReference type="InterPro" id="IPR039726">
    <property type="entry name" value="Prp40-like"/>
</dbReference>
<dbReference type="Proteomes" id="UP000002313">
    <property type="component" value="Chromosome IX"/>
</dbReference>
<dbReference type="HOGENOM" id="CLU_733672_0_0_1"/>